<dbReference type="OrthoDB" id="231505at2"/>
<keyword evidence="3" id="KW-0812">Transmembrane</keyword>
<dbReference type="PANTHER" id="PTHR32309:SF13">
    <property type="entry name" value="FERRIC ENTEROBACTIN TRANSPORT PROTEIN FEPE"/>
    <property type="match status" value="1"/>
</dbReference>
<keyword evidence="3" id="KW-0472">Membrane</keyword>
<feature type="transmembrane region" description="Helical" evidence="3">
    <location>
        <begin position="474"/>
        <end position="495"/>
    </location>
</feature>
<feature type="transmembrane region" description="Helical" evidence="3">
    <location>
        <begin position="37"/>
        <end position="58"/>
    </location>
</feature>
<reference evidence="4 5" key="1">
    <citation type="submission" date="2019-02" db="EMBL/GenBank/DDBJ databases">
        <title>Deep-cultivation of Planctomycetes and their phenomic and genomic characterization uncovers novel biology.</title>
        <authorList>
            <person name="Wiegand S."/>
            <person name="Jogler M."/>
            <person name="Boedeker C."/>
            <person name="Pinto D."/>
            <person name="Vollmers J."/>
            <person name="Rivas-Marin E."/>
            <person name="Kohn T."/>
            <person name="Peeters S.H."/>
            <person name="Heuer A."/>
            <person name="Rast P."/>
            <person name="Oberbeckmann S."/>
            <person name="Bunk B."/>
            <person name="Jeske O."/>
            <person name="Meyerdierks A."/>
            <person name="Storesund J.E."/>
            <person name="Kallscheuer N."/>
            <person name="Luecker S."/>
            <person name="Lage O.M."/>
            <person name="Pohl T."/>
            <person name="Merkel B.J."/>
            <person name="Hornburger P."/>
            <person name="Mueller R.-W."/>
            <person name="Bruemmer F."/>
            <person name="Labrenz M."/>
            <person name="Spormann A.M."/>
            <person name="Op Den Camp H."/>
            <person name="Overmann J."/>
            <person name="Amann R."/>
            <person name="Jetten M.S.M."/>
            <person name="Mascher T."/>
            <person name="Medema M.H."/>
            <person name="Devos D.P."/>
            <person name="Kaster A.-K."/>
            <person name="Ovreas L."/>
            <person name="Rohde M."/>
            <person name="Galperin M.Y."/>
            <person name="Jogler C."/>
        </authorList>
    </citation>
    <scope>NUCLEOTIDE SEQUENCE [LARGE SCALE GENOMIC DNA]</scope>
    <source>
        <strain evidence="4 5">Pla22</strain>
    </source>
</reference>
<keyword evidence="1" id="KW-0175">Coiled coil</keyword>
<dbReference type="InterPro" id="IPR050445">
    <property type="entry name" value="Bact_polysacc_biosynth/exp"/>
</dbReference>
<keyword evidence="4" id="KW-0418">Kinase</keyword>
<protein>
    <submittedName>
        <fullName evidence="4">Tyrosine kinase</fullName>
    </submittedName>
</protein>
<feature type="coiled-coil region" evidence="1">
    <location>
        <begin position="394"/>
        <end position="438"/>
    </location>
</feature>
<evidence type="ECO:0000256" key="2">
    <source>
        <dbReference type="SAM" id="MobiDB-lite"/>
    </source>
</evidence>
<evidence type="ECO:0000313" key="4">
    <source>
        <dbReference type="EMBL" id="TWT49716.1"/>
    </source>
</evidence>
<dbReference type="GO" id="GO:0004713">
    <property type="term" value="F:protein tyrosine kinase activity"/>
    <property type="evidence" value="ECO:0007669"/>
    <property type="project" value="TreeGrafter"/>
</dbReference>
<keyword evidence="3" id="KW-1133">Transmembrane helix</keyword>
<dbReference type="Proteomes" id="UP000316598">
    <property type="component" value="Unassembled WGS sequence"/>
</dbReference>
<keyword evidence="5" id="KW-1185">Reference proteome</keyword>
<feature type="region of interest" description="Disordered" evidence="2">
    <location>
        <begin position="502"/>
        <end position="554"/>
    </location>
</feature>
<comment type="caution">
    <text evidence="4">The sequence shown here is derived from an EMBL/GenBank/DDBJ whole genome shotgun (WGS) entry which is preliminary data.</text>
</comment>
<dbReference type="PANTHER" id="PTHR32309">
    <property type="entry name" value="TYROSINE-PROTEIN KINASE"/>
    <property type="match status" value="1"/>
</dbReference>
<sequence>MTRSPSPDTTGELPEPPPGLLVRFDASVWTRLLRATWLPTLLAAGTIALLTIVVLLTYPRVYRSHAKLLLQLGRESVTLDPTAAATGQMMPLHQTRDHEIETALNVMQSRSLLAAVVDEVGESAILKGLPHSADGNESTGGVLSSLKSVVKAPLTWVDPVPSDQRAIRQLGKSLQISAGRDSSVVDIEYRTKSPELAQSVVDCWVENYISHHNDFHRSKGTYAFFKAELSKLHQQLSVAQAKLREEKNRVGLLSLEGERLLLEGEMAAVRNQLHEVEGALAASESRRKKLSQELTRLSRNAVVEETSSTSDSLETMRSKLFELEVIEQELASRYTQDHPRLVSTRRQLDETRQLLNGQSNRRDEVTTGLNPTYQRIETELALENASSDALSKKHEVVQEQLKSLADDVQLLNSQSETIANLERDLKILDAQYLLQSERLEQSRLEQVLQEQRITSVRVIQPASLENRPVSPNKLLCVFAGGLATLGALVGIPLLLGPGRVAKKDLEPKDKDDFYRPSDWDSGDTDERSDRDHVDSPNALGSRRDVAASSGGSVR</sequence>
<evidence type="ECO:0000256" key="3">
    <source>
        <dbReference type="SAM" id="Phobius"/>
    </source>
</evidence>
<accession>A0A5C5WFT2</accession>
<dbReference type="AlphaFoldDB" id="A0A5C5WFT2"/>
<organism evidence="4 5">
    <name type="scientific">Rubripirellula amarantea</name>
    <dbReference type="NCBI Taxonomy" id="2527999"/>
    <lineage>
        <taxon>Bacteria</taxon>
        <taxon>Pseudomonadati</taxon>
        <taxon>Planctomycetota</taxon>
        <taxon>Planctomycetia</taxon>
        <taxon>Pirellulales</taxon>
        <taxon>Pirellulaceae</taxon>
        <taxon>Rubripirellula</taxon>
    </lineage>
</organism>
<keyword evidence="4" id="KW-0808">Transferase</keyword>
<feature type="coiled-coil region" evidence="1">
    <location>
        <begin position="229"/>
        <end position="300"/>
    </location>
</feature>
<dbReference type="RefSeq" id="WP_146517256.1">
    <property type="nucleotide sequence ID" value="NZ_SJPI01000003.1"/>
</dbReference>
<proteinExistence type="predicted"/>
<dbReference type="EMBL" id="SJPI01000003">
    <property type="protein sequence ID" value="TWT49716.1"/>
    <property type="molecule type" value="Genomic_DNA"/>
</dbReference>
<gene>
    <name evidence="4" type="ORF">Pla22_49160</name>
</gene>
<evidence type="ECO:0000313" key="5">
    <source>
        <dbReference type="Proteomes" id="UP000316598"/>
    </source>
</evidence>
<name>A0A5C5WFT2_9BACT</name>
<evidence type="ECO:0000256" key="1">
    <source>
        <dbReference type="SAM" id="Coils"/>
    </source>
</evidence>
<dbReference type="GO" id="GO:0005886">
    <property type="term" value="C:plasma membrane"/>
    <property type="evidence" value="ECO:0007669"/>
    <property type="project" value="TreeGrafter"/>
</dbReference>
<feature type="compositionally biased region" description="Basic and acidic residues" evidence="2">
    <location>
        <begin position="502"/>
        <end position="534"/>
    </location>
</feature>